<name>A0A3D4T122_9CORY</name>
<gene>
    <name evidence="3" type="ORF">DIW82_10755</name>
</gene>
<dbReference type="Gene3D" id="3.40.1140.10">
    <property type="match status" value="1"/>
</dbReference>
<feature type="region of interest" description="Disordered" evidence="2">
    <location>
        <begin position="372"/>
        <end position="402"/>
    </location>
</feature>
<dbReference type="STRING" id="863239.GCA_000213935_00799"/>
<dbReference type="Proteomes" id="UP000261739">
    <property type="component" value="Unassembled WGS sequence"/>
</dbReference>
<protein>
    <recommendedName>
        <fullName evidence="5">ATP-binding protein</fullName>
    </recommendedName>
</protein>
<reference evidence="3 4" key="1">
    <citation type="journal article" date="2018" name="Nat. Biotechnol.">
        <title>A standardized bacterial taxonomy based on genome phylogeny substantially revises the tree of life.</title>
        <authorList>
            <person name="Parks D.H."/>
            <person name="Chuvochina M."/>
            <person name="Waite D.W."/>
            <person name="Rinke C."/>
            <person name="Skarshewski A."/>
            <person name="Chaumeil P.A."/>
            <person name="Hugenholtz P."/>
        </authorList>
    </citation>
    <scope>NUCLEOTIDE SEQUENCE [LARGE SCALE GENOMIC DNA]</scope>
    <source>
        <strain evidence="3">UBA11247</strain>
    </source>
</reference>
<keyword evidence="1" id="KW-0175">Coiled coil</keyword>
<proteinExistence type="predicted"/>
<dbReference type="Pfam" id="PF13555">
    <property type="entry name" value="AAA_29"/>
    <property type="match status" value="1"/>
</dbReference>
<feature type="coiled-coil region" evidence="1">
    <location>
        <begin position="662"/>
        <end position="689"/>
    </location>
</feature>
<dbReference type="Pfam" id="PF13558">
    <property type="entry name" value="SbcC_Walker_B"/>
    <property type="match status" value="1"/>
</dbReference>
<dbReference type="AlphaFoldDB" id="A0A3D4T122"/>
<evidence type="ECO:0000313" key="3">
    <source>
        <dbReference type="EMBL" id="HCT15236.1"/>
    </source>
</evidence>
<sequence length="1156" mass="124603">MTAMLDTLFGLVPEASRGEQWLAGELQLVNWGGYDGGPHRVRFSPTATLLCGGSGSGKSTLMDAYIALMMPHTTPFNGASNGGVTGRPRGDAQRNILSYGRGKLDESRAGDSTRMRVLRGDGCDTWTAVAMTWVDNSAGQAGQAGSDTVTGTDTRPRFTAVRAWYIPAGARVLEDAVKVRAVTDGDFDLGVLEKAAAHRLSDAAVRATGLETFATDREFLARVQSVLGIGAAGGGAKAMNLLARIQAGQQITTVDELYKRMVLDVPTTMATAEEVVAHFDELEATRDRMVQAQRQVRTLRPIREIRATAQDAADRLRLADEVGRFADPASPAALWRTGRRLDLLRDAEAAVRSEAQRAGAEAEAHTAAAQAAAAERDGVREVLRSSGGDTLETAAREQAHAERRLTEIRRTREQFDEATACLTVTVDSAADFAELAATARTALETPDDQGTVYEAYAEAHGAVARQRKRLADAEAEQRTAGTRHGNIPTALHQARVLLAEAAGLSVEELPFVGELVDVQADFEPWREAVNLALGGFATTVLIDEAELPRFRAAIDGVRTGSRLSFEGVPTGEPAGTGTADPATLPGRLDYRDSPFTGWLRDRLERNFGFVCVDSAAELGDHARALTVTGQLSQGARGAHGGQGGRGSRGRRNVLGFSGAHREAELAAEIEDLRGQLAAAEAAKDRAAADLDTLGARRAAYRRVTETTWEQLDTTTAEQEYRRWSGIITEVTDGNPEISTLRARIDELGATVTELTGQAAVAATRHTSATARWDRVVDEVDTASAALDEAAAAGRTVTDEQARYLAERVATGAAGVDGADGTGRADGADGTDGQADLAAFDAAVAAASRRLDDDRLAAQETLGDQHRQLARILESFLDQWPNPNLRADPESSLGDFERLLDELETSGLHELEAEWKASLLTLSGNDLTNLDSTLAQARREIRERIEPINRIMADLPFYDDDHRLQIRARDTRSTVRTRFLAELREVRGLIDAATTDEDRGRAYDRMTRLIDRIRPDAPDVGSLIDVRNHVRVSAEKIDAATGEHVALYDHIGEKSGGESQELIAFIVGAALRYQLGDAGAERPRYAPVFLDEAQFVADAHFTARAIGAWLGLGFQLVIGAPNDKYSAIEPHVEVEYDILKDVNGRSWARPKVALPAE</sequence>
<accession>A0A3D4T122</accession>
<feature type="region of interest" description="Disordered" evidence="2">
    <location>
        <begin position="564"/>
        <end position="584"/>
    </location>
</feature>
<evidence type="ECO:0000313" key="4">
    <source>
        <dbReference type="Proteomes" id="UP000261739"/>
    </source>
</evidence>
<comment type="caution">
    <text evidence="3">The sequence shown here is derived from an EMBL/GenBank/DDBJ whole genome shotgun (WGS) entry which is preliminary data.</text>
</comment>
<evidence type="ECO:0000256" key="2">
    <source>
        <dbReference type="SAM" id="MobiDB-lite"/>
    </source>
</evidence>
<organism evidence="3 4">
    <name type="scientific">Corynebacterium nuruki</name>
    <dbReference type="NCBI Taxonomy" id="1032851"/>
    <lineage>
        <taxon>Bacteria</taxon>
        <taxon>Bacillati</taxon>
        <taxon>Actinomycetota</taxon>
        <taxon>Actinomycetes</taxon>
        <taxon>Mycobacteriales</taxon>
        <taxon>Corynebacteriaceae</taxon>
        <taxon>Corynebacterium</taxon>
    </lineage>
</organism>
<evidence type="ECO:0008006" key="5">
    <source>
        <dbReference type="Google" id="ProtNLM"/>
    </source>
</evidence>
<dbReference type="EMBL" id="DQID01000277">
    <property type="protein sequence ID" value="HCT15236.1"/>
    <property type="molecule type" value="Genomic_DNA"/>
</dbReference>
<evidence type="ECO:0000256" key="1">
    <source>
        <dbReference type="SAM" id="Coils"/>
    </source>
</evidence>
<dbReference type="Gene3D" id="1.10.287.1490">
    <property type="match status" value="1"/>
</dbReference>
<feature type="compositionally biased region" description="Basic and acidic residues" evidence="2">
    <location>
        <begin position="374"/>
        <end position="383"/>
    </location>
</feature>